<evidence type="ECO:0000313" key="2">
    <source>
        <dbReference type="Proteomes" id="UP000297972"/>
    </source>
</evidence>
<comment type="caution">
    <text evidence="1">The sequence shown here is derived from an EMBL/GenBank/DDBJ whole genome shotgun (WGS) entry which is preliminary data.</text>
</comment>
<dbReference type="EMBL" id="SRPG01000264">
    <property type="protein sequence ID" value="TGN49093.1"/>
    <property type="molecule type" value="Genomic_DNA"/>
</dbReference>
<keyword evidence="2" id="KW-1185">Reference proteome</keyword>
<organism evidence="1 2">
    <name type="scientific">Paracoccus liaowanqingii</name>
    <dbReference type="NCBI Taxonomy" id="2560053"/>
    <lineage>
        <taxon>Bacteria</taxon>
        <taxon>Pseudomonadati</taxon>
        <taxon>Pseudomonadota</taxon>
        <taxon>Alphaproteobacteria</taxon>
        <taxon>Rhodobacterales</taxon>
        <taxon>Paracoccaceae</taxon>
        <taxon>Paracoccus</taxon>
    </lineage>
</organism>
<proteinExistence type="predicted"/>
<sequence length="74" mass="8296">MTTVYFSAGKTAEVEDVRGEDPRMFNIPVVSYGAFAEAMTTNQTMKFSEHGEVYVLKQLQVNQGTAVLHVRRGR</sequence>
<dbReference type="RefSeq" id="WP_135818845.1">
    <property type="nucleotide sequence ID" value="NZ_SRPG01000264.1"/>
</dbReference>
<reference evidence="1 2" key="1">
    <citation type="submission" date="2019-03" db="EMBL/GenBank/DDBJ databases">
        <authorList>
            <person name="Li J."/>
        </authorList>
    </citation>
    <scope>NUCLEOTIDE SEQUENCE [LARGE SCALE GENOMIC DNA]</scope>
    <source>
        <strain evidence="1 2">3058</strain>
    </source>
</reference>
<gene>
    <name evidence="1" type="ORF">E4L95_18530</name>
</gene>
<dbReference type="AlphaFoldDB" id="A0A4Z1C7V6"/>
<name>A0A4Z1C7V6_9RHOB</name>
<accession>A0A4Z1C7V6</accession>
<dbReference type="Proteomes" id="UP000297972">
    <property type="component" value="Unassembled WGS sequence"/>
</dbReference>
<protein>
    <submittedName>
        <fullName evidence="1">Uncharacterized protein</fullName>
    </submittedName>
</protein>
<dbReference type="OrthoDB" id="9891798at2"/>
<evidence type="ECO:0000313" key="1">
    <source>
        <dbReference type="EMBL" id="TGN49093.1"/>
    </source>
</evidence>